<keyword evidence="1" id="KW-0732">Signal</keyword>
<evidence type="ECO:0000256" key="1">
    <source>
        <dbReference type="SAM" id="SignalP"/>
    </source>
</evidence>
<accession>L7MKG4</accession>
<reference evidence="2" key="2">
    <citation type="journal article" date="2015" name="J. Proteomics">
        <title>Sexual differences in the sialomes of the zebra tick, Rhipicephalus pulchellus.</title>
        <authorList>
            <person name="Tan A.W."/>
            <person name="Francischetti I.M."/>
            <person name="Slovak M."/>
            <person name="Kini R.M."/>
            <person name="Ribeiro J.M."/>
        </authorList>
    </citation>
    <scope>NUCLEOTIDE SEQUENCE</scope>
    <source>
        <tissue evidence="2">Salivary gland</tissue>
    </source>
</reference>
<protein>
    <recommendedName>
        <fullName evidence="3">Transmembrane protein</fullName>
    </recommendedName>
</protein>
<reference evidence="2" key="1">
    <citation type="submission" date="2012-11" db="EMBL/GenBank/DDBJ databases">
        <authorList>
            <person name="Lucero-Rivera Y.E."/>
            <person name="Tovar-Ramirez D."/>
        </authorList>
    </citation>
    <scope>NUCLEOTIDE SEQUENCE</scope>
    <source>
        <tissue evidence="2">Salivary gland</tissue>
    </source>
</reference>
<feature type="signal peptide" evidence="1">
    <location>
        <begin position="1"/>
        <end position="17"/>
    </location>
</feature>
<feature type="non-terminal residue" evidence="2">
    <location>
        <position position="299"/>
    </location>
</feature>
<sequence>MLLRWFVLSLSRSKLSGSPPPVFIGLYRVSRSRLVQLFVSILRSRRRLFCLLTSFSLSVSPFLPLKETSSSLRRLSNPLNAVTSAPPSFLLSRVSLFFFNFFFLYDTFCFYTTRCSFSLAFNHCFARKRSRRRLALLFLGGGRKRGGACFCFPRRCSHTCAYPSLSRVLLSCSVCLLFLLRLVLSESPGTIDMRALLSCTAVWFLSRHFFLLALRLFLRVSAAAPSCLFWADRLPSCLLARSVEGGISVRRFLGGRGKGSQRGGCVNDASLARVTRASCSVGGGGGGCGGGGLLLREAK</sequence>
<evidence type="ECO:0000313" key="2">
    <source>
        <dbReference type="EMBL" id="JAA64696.1"/>
    </source>
</evidence>
<proteinExistence type="evidence at transcript level"/>
<name>L7MKG4_RHIPC</name>
<dbReference type="AlphaFoldDB" id="L7MKG4"/>
<organism evidence="2">
    <name type="scientific">Rhipicephalus pulchellus</name>
    <name type="common">Yellow backed tick</name>
    <name type="synonym">Dermacentor pulchellus</name>
    <dbReference type="NCBI Taxonomy" id="72859"/>
    <lineage>
        <taxon>Eukaryota</taxon>
        <taxon>Metazoa</taxon>
        <taxon>Ecdysozoa</taxon>
        <taxon>Arthropoda</taxon>
        <taxon>Chelicerata</taxon>
        <taxon>Arachnida</taxon>
        <taxon>Acari</taxon>
        <taxon>Parasitiformes</taxon>
        <taxon>Ixodida</taxon>
        <taxon>Ixodoidea</taxon>
        <taxon>Ixodidae</taxon>
        <taxon>Rhipicephalinae</taxon>
        <taxon>Rhipicephalus</taxon>
        <taxon>Rhipicephalus</taxon>
    </lineage>
</organism>
<feature type="chain" id="PRO_5003981917" description="Transmembrane protein" evidence="1">
    <location>
        <begin position="18"/>
        <end position="299"/>
    </location>
</feature>
<evidence type="ECO:0008006" key="3">
    <source>
        <dbReference type="Google" id="ProtNLM"/>
    </source>
</evidence>
<dbReference type="EMBL" id="GACK01000338">
    <property type="protein sequence ID" value="JAA64696.1"/>
    <property type="molecule type" value="mRNA"/>
</dbReference>